<dbReference type="Pfam" id="PF14895">
    <property type="entry name" value="PPPI_inhib"/>
    <property type="match status" value="1"/>
</dbReference>
<reference evidence="1" key="1">
    <citation type="submission" date="2020-05" db="UniProtKB">
        <authorList>
            <consortium name="EnsemblMetazoa"/>
        </authorList>
    </citation>
    <scope>IDENTIFICATION</scope>
    <source>
        <strain evidence="1">TTRI</strain>
    </source>
</reference>
<sequence>MIRLHREDVVPRYVNGRWVWNEENETFKFNSRNEAKKEFVVTGGYKFLASLNQLEELVFRQDYQRSAKSFDADVVTTRDVVNLVTFLAPDEMMNKNFLQLINSFTVRLFLKALILYFNYFLKVVEFILIRRDEKTSSLSSNESAQIQLILSSHLTQYRLLVARAYSVIIMGERDVKKFHHIQPFTKISMTRKDRTLHEQFLAFCTQFIWIIMHRRAYDIIDMEMNRLFRSEHFKLTRNEQIRFTGTEARMLYGKNYRRRDYRNQSSPLIQEISNVEKHNLPILWLGKRKYRGTDLRIKVLELEFVVNTAHSSLISASHGILGHPRHLYNTLLEPDWEAIRFSNFSKNYDPYYIVTQPSLKIPDLNEEEIRKLSKTYDSYYTLATYTEFWSDEEINKWMRRSRTEGAVIDIWTKCRIDIAEKSLGSSVTEMMQSKNILHLTSTLRQFKRFVHAMLYDDIVTIVNIRTLKS</sequence>
<dbReference type="GO" id="GO:0019902">
    <property type="term" value="F:phosphatase binding"/>
    <property type="evidence" value="ECO:0007669"/>
    <property type="project" value="InterPro"/>
</dbReference>
<accession>A0A1A9VVM8</accession>
<dbReference type="Proteomes" id="UP000078200">
    <property type="component" value="Unassembled WGS sequence"/>
</dbReference>
<dbReference type="InterPro" id="IPR026142">
    <property type="entry name" value="Pro_pase_1_reg_su_36"/>
</dbReference>
<proteinExistence type="predicted"/>
<keyword evidence="2" id="KW-1185">Reference proteome</keyword>
<protein>
    <recommendedName>
        <fullName evidence="3">Protein phosphatase 1 regulatory subunit 36</fullName>
    </recommendedName>
</protein>
<dbReference type="AlphaFoldDB" id="A0A1A9VVM8"/>
<dbReference type="EnsemblMetazoa" id="GAUT049140-RA">
    <property type="protein sequence ID" value="GAUT049140-PA"/>
    <property type="gene ID" value="GAUT049140"/>
</dbReference>
<name>A0A1A9VVM8_GLOAU</name>
<dbReference type="PANTHER" id="PTHR21055:SF3">
    <property type="entry name" value="PROTEIN PHOSPHATASE 1 REGULATORY SUBUNIT 36"/>
    <property type="match status" value="1"/>
</dbReference>
<evidence type="ECO:0000313" key="2">
    <source>
        <dbReference type="Proteomes" id="UP000078200"/>
    </source>
</evidence>
<dbReference type="PANTHER" id="PTHR21055">
    <property type="entry name" value="PROTEIN PHOSPHATASE 1 REGULATORY SUBUNIT 36"/>
    <property type="match status" value="1"/>
</dbReference>
<evidence type="ECO:0000313" key="1">
    <source>
        <dbReference type="EnsemblMetazoa" id="GAUT049140-PA"/>
    </source>
</evidence>
<dbReference type="VEuPathDB" id="VectorBase:GAUT049140"/>
<evidence type="ECO:0008006" key="3">
    <source>
        <dbReference type="Google" id="ProtNLM"/>
    </source>
</evidence>
<organism evidence="1 2">
    <name type="scientific">Glossina austeni</name>
    <name type="common">Savannah tsetse fly</name>
    <dbReference type="NCBI Taxonomy" id="7395"/>
    <lineage>
        <taxon>Eukaryota</taxon>
        <taxon>Metazoa</taxon>
        <taxon>Ecdysozoa</taxon>
        <taxon>Arthropoda</taxon>
        <taxon>Hexapoda</taxon>
        <taxon>Insecta</taxon>
        <taxon>Pterygota</taxon>
        <taxon>Neoptera</taxon>
        <taxon>Endopterygota</taxon>
        <taxon>Diptera</taxon>
        <taxon>Brachycera</taxon>
        <taxon>Muscomorpha</taxon>
        <taxon>Hippoboscoidea</taxon>
        <taxon>Glossinidae</taxon>
        <taxon>Glossina</taxon>
    </lineage>
</organism>